<dbReference type="AlphaFoldDB" id="A0A7J0H2U1"/>
<evidence type="ECO:0000259" key="6">
    <source>
        <dbReference type="Pfam" id="PF16099"/>
    </source>
</evidence>
<dbReference type="FunFam" id="2.40.50.770:FF:000004">
    <property type="entry name" value="RecQ-mediated instability protein (DUF1767)"/>
    <property type="match status" value="1"/>
</dbReference>
<keyword evidence="9" id="KW-1185">Reference proteome</keyword>
<feature type="domain" description="RecQ-mediated genome instability protein 1 C-terminal OB-fold" evidence="6">
    <location>
        <begin position="490"/>
        <end position="626"/>
    </location>
</feature>
<evidence type="ECO:0000256" key="3">
    <source>
        <dbReference type="ARBA" id="ARBA00077519"/>
    </source>
</evidence>
<dbReference type="GO" id="GO:0031422">
    <property type="term" value="C:RecQ family helicase-topoisomerase III complex"/>
    <property type="evidence" value="ECO:0007669"/>
    <property type="project" value="TreeGrafter"/>
</dbReference>
<organism evidence="8 9">
    <name type="scientific">Actinidia rufa</name>
    <dbReference type="NCBI Taxonomy" id="165716"/>
    <lineage>
        <taxon>Eukaryota</taxon>
        <taxon>Viridiplantae</taxon>
        <taxon>Streptophyta</taxon>
        <taxon>Embryophyta</taxon>
        <taxon>Tracheophyta</taxon>
        <taxon>Spermatophyta</taxon>
        <taxon>Magnoliopsida</taxon>
        <taxon>eudicotyledons</taxon>
        <taxon>Gunneridae</taxon>
        <taxon>Pentapetalae</taxon>
        <taxon>asterids</taxon>
        <taxon>Ericales</taxon>
        <taxon>Actinidiaceae</taxon>
        <taxon>Actinidia</taxon>
    </lineage>
</organism>
<dbReference type="Pfam" id="PF16099">
    <property type="entry name" value="RMI1_C"/>
    <property type="match status" value="1"/>
</dbReference>
<dbReference type="SMART" id="SM01161">
    <property type="entry name" value="DUF1767"/>
    <property type="match status" value="1"/>
</dbReference>
<reference evidence="8 9" key="1">
    <citation type="submission" date="2019-07" db="EMBL/GenBank/DDBJ databases">
        <title>De Novo Assembly of kiwifruit Actinidia rufa.</title>
        <authorList>
            <person name="Sugita-Konishi S."/>
            <person name="Sato K."/>
            <person name="Mori E."/>
            <person name="Abe Y."/>
            <person name="Kisaki G."/>
            <person name="Hamano K."/>
            <person name="Suezawa K."/>
            <person name="Otani M."/>
            <person name="Fukuda T."/>
            <person name="Manabe T."/>
            <person name="Gomi K."/>
            <person name="Tabuchi M."/>
            <person name="Akimitsu K."/>
            <person name="Kataoka I."/>
        </authorList>
    </citation>
    <scope>NUCLEOTIDE SEQUENCE [LARGE SCALE GENOMIC DNA]</scope>
    <source>
        <strain evidence="9">cv. Fuchu</strain>
    </source>
</reference>
<evidence type="ECO:0000256" key="2">
    <source>
        <dbReference type="ARBA" id="ARBA00018987"/>
    </source>
</evidence>
<dbReference type="GO" id="GO:0000166">
    <property type="term" value="F:nucleotide binding"/>
    <property type="evidence" value="ECO:0007669"/>
    <property type="project" value="InterPro"/>
</dbReference>
<evidence type="ECO:0000259" key="7">
    <source>
        <dbReference type="Pfam" id="PF21000"/>
    </source>
</evidence>
<dbReference type="GO" id="GO:0016604">
    <property type="term" value="C:nuclear body"/>
    <property type="evidence" value="ECO:0007669"/>
    <property type="project" value="TreeGrafter"/>
</dbReference>
<dbReference type="PANTHER" id="PTHR14790">
    <property type="entry name" value="RECQ-MEDIATED GENOME INSTABILITY PROTEIN 1 RMI1"/>
    <property type="match status" value="1"/>
</dbReference>
<comment type="caution">
    <text evidence="8">The sequence shown here is derived from an EMBL/GenBank/DDBJ whole genome shotgun (WGS) entry which is preliminary data.</text>
</comment>
<dbReference type="InterPro" id="IPR049363">
    <property type="entry name" value="RMI1_N"/>
</dbReference>
<dbReference type="InterPro" id="IPR013894">
    <property type="entry name" value="RMI1_OB"/>
</dbReference>
<dbReference type="GO" id="GO:0000712">
    <property type="term" value="P:resolution of meiotic recombination intermediates"/>
    <property type="evidence" value="ECO:0007669"/>
    <property type="project" value="TreeGrafter"/>
</dbReference>
<sequence length="647" mass="70929">MSRRRLRLHYSSSEDDDEHQPPPPQDNHHHHHHRQEEEEEVDIEFELQKSTLNLETVTLTTQNPNPNPSENVPLEISDDDDLIDVSDNLFPHIPPPVTDQSYQSSFVSRGGSNNPFETSDCPISRFLARLGLRLRREWLDSCIAGLESSVPGFWGLDVAARGKLCFEQFLYSDMNYSGGGILPENVHNMHLVDLDGPFILQVDEIVNISCPLKGRYQNAPSGLKRCLKLSMTDGVQRVFGMEYRPIKGLELLAPAGLKVAICNVNIRRGLLMLVPEVFEVLGGQVEDLEAARQRLVHEVNKPPRGKRTRTGVVPPLATRATLAAWPDSGTAPGHTNISPSQTAAPRQEADHVVPPSATRATHAAWPPDSVSAPGHTNSSSSQAADPLRAAEQAVPPSATRDTHAAWPPDIVSAPGHTNIPPLQAAAPLQAAEQGRAPGISPRERATGDFAVPISRENAEQDLLPTVVSDVQEIHMVDVDHPVILTGDNEMPFTYLASLCAKRAAMTGKAPNVHGKIKCLLTGVKGFQFKKRTTFELCVYVDDGSLISEILIDHNVVQKEIGHSPEEVTVALTSSNTKRVSDMKERLKQFQVFLANLEISEACPLPIAIEMNQGCPSSDAWSLLRRLQSSNAAQPQQHPYLDPINISP</sequence>
<feature type="compositionally biased region" description="Polar residues" evidence="4">
    <location>
        <begin position="333"/>
        <end position="344"/>
    </location>
</feature>
<dbReference type="InterPro" id="IPR032199">
    <property type="entry name" value="RMI1_C"/>
</dbReference>
<evidence type="ECO:0000313" key="8">
    <source>
        <dbReference type="EMBL" id="GFZ17352.1"/>
    </source>
</evidence>
<dbReference type="Gene3D" id="2.40.50.770">
    <property type="entry name" value="RecQ-mediated genome instability protein Rmi1, C-terminal domain"/>
    <property type="match status" value="1"/>
</dbReference>
<feature type="compositionally biased region" description="Polar residues" evidence="4">
    <location>
        <begin position="374"/>
        <end position="383"/>
    </location>
</feature>
<evidence type="ECO:0000313" key="9">
    <source>
        <dbReference type="Proteomes" id="UP000585474"/>
    </source>
</evidence>
<comment type="similarity">
    <text evidence="1">Belongs to the RMI1 family.</text>
</comment>
<dbReference type="Pfam" id="PF21000">
    <property type="entry name" value="RMI1_N_N"/>
    <property type="match status" value="1"/>
</dbReference>
<proteinExistence type="inferred from homology"/>
<feature type="domain" description="RecQ mediated genome instability protein 1 OB-fold" evidence="5">
    <location>
        <begin position="182"/>
        <end position="293"/>
    </location>
</feature>
<feature type="region of interest" description="Disordered" evidence="4">
    <location>
        <begin position="1"/>
        <end position="42"/>
    </location>
</feature>
<evidence type="ECO:0000256" key="4">
    <source>
        <dbReference type="SAM" id="MobiDB-lite"/>
    </source>
</evidence>
<dbReference type="InterPro" id="IPR042470">
    <property type="entry name" value="RMI1_N_C_sf"/>
</dbReference>
<feature type="domain" description="RMI1 N-terminal" evidence="7">
    <location>
        <begin position="127"/>
        <end position="174"/>
    </location>
</feature>
<dbReference type="Pfam" id="PF08585">
    <property type="entry name" value="RMI1_N_C"/>
    <property type="match status" value="1"/>
</dbReference>
<name>A0A7J0H2U1_9ERIC</name>
<dbReference type="Proteomes" id="UP000585474">
    <property type="component" value="Unassembled WGS sequence"/>
</dbReference>
<dbReference type="EMBL" id="BJWL01000026">
    <property type="protein sequence ID" value="GFZ17352.1"/>
    <property type="molecule type" value="Genomic_DNA"/>
</dbReference>
<dbReference type="PANTHER" id="PTHR14790:SF15">
    <property type="entry name" value="RECQ-MEDIATED GENOME INSTABILITY PROTEIN 1"/>
    <property type="match status" value="1"/>
</dbReference>
<dbReference type="OrthoDB" id="341511at2759"/>
<accession>A0A7J0H2U1</accession>
<protein>
    <recommendedName>
        <fullName evidence="2">RecQ-mediated genome instability protein 1</fullName>
    </recommendedName>
    <alternativeName>
        <fullName evidence="3">BLM-associated protein of 75 kDa homolog</fullName>
    </alternativeName>
</protein>
<evidence type="ECO:0000259" key="5">
    <source>
        <dbReference type="Pfam" id="PF08585"/>
    </source>
</evidence>
<feature type="region of interest" description="Disordered" evidence="4">
    <location>
        <begin position="323"/>
        <end position="421"/>
    </location>
</feature>
<gene>
    <name evidence="8" type="ORF">Acr_26g0006220</name>
</gene>
<evidence type="ECO:0000256" key="1">
    <source>
        <dbReference type="ARBA" id="ARBA00006395"/>
    </source>
</evidence>
<dbReference type="GO" id="GO:0000724">
    <property type="term" value="P:double-strand break repair via homologous recombination"/>
    <property type="evidence" value="ECO:0007669"/>
    <property type="project" value="TreeGrafter"/>
</dbReference>